<dbReference type="Proteomes" id="UP001207468">
    <property type="component" value="Unassembled WGS sequence"/>
</dbReference>
<keyword evidence="2" id="KW-1185">Reference proteome</keyword>
<comment type="caution">
    <text evidence="1">The sequence shown here is derived from an EMBL/GenBank/DDBJ whole genome shotgun (WGS) entry which is preliminary data.</text>
</comment>
<accession>A0ACC0TYC4</accession>
<reference evidence="1" key="1">
    <citation type="submission" date="2021-03" db="EMBL/GenBank/DDBJ databases">
        <title>Evolutionary priming and transition to the ectomycorrhizal habit in an iconic lineage of mushroom-forming fungi: is preadaptation a requirement?</title>
        <authorList>
            <consortium name="DOE Joint Genome Institute"/>
            <person name="Looney B.P."/>
            <person name="Miyauchi S."/>
            <person name="Morin E."/>
            <person name="Drula E."/>
            <person name="Courty P.E."/>
            <person name="Chicoki N."/>
            <person name="Fauchery L."/>
            <person name="Kohler A."/>
            <person name="Kuo A."/>
            <person name="LaButti K."/>
            <person name="Pangilinan J."/>
            <person name="Lipzen A."/>
            <person name="Riley R."/>
            <person name="Andreopoulos W."/>
            <person name="He G."/>
            <person name="Johnson J."/>
            <person name="Barry K.W."/>
            <person name="Grigoriev I.V."/>
            <person name="Nagy L."/>
            <person name="Hibbett D."/>
            <person name="Henrissat B."/>
            <person name="Matheny P.B."/>
            <person name="Labbe J."/>
            <person name="Martin A.F."/>
        </authorList>
    </citation>
    <scope>NUCLEOTIDE SEQUENCE</scope>
    <source>
        <strain evidence="1">BPL698</strain>
    </source>
</reference>
<organism evidence="1 2">
    <name type="scientific">Russula earlei</name>
    <dbReference type="NCBI Taxonomy" id="71964"/>
    <lineage>
        <taxon>Eukaryota</taxon>
        <taxon>Fungi</taxon>
        <taxon>Dikarya</taxon>
        <taxon>Basidiomycota</taxon>
        <taxon>Agaricomycotina</taxon>
        <taxon>Agaricomycetes</taxon>
        <taxon>Russulales</taxon>
        <taxon>Russulaceae</taxon>
        <taxon>Russula</taxon>
    </lineage>
</organism>
<gene>
    <name evidence="1" type="ORF">F5148DRAFT_1152203</name>
</gene>
<sequence>MFLPLLYLLYGGNGGKSKGGGERGWWCWRVRIMGDRGDGEEDKRWWMVWFALRTLAIVVELESVISVQKQDMNGSLVVTARMDEGVHVGRDAMEGEVWCGVVLALVASPVMMAWWRGLMFFLQGGIVTSALLRWQCALHFLVILQGGVTASNGNERVAWSGSSVVAGTRPTMAADKAEDEAESVVAMDACAAALVTDGAEWTRQRRGVADEAEGMAEDMAKCETGVIGVTEVVGNAEARTGEANGVAWLRGGAVAEGTVGRTGTAEAGDMVDMTEESEAEMAGNETGTERGDMEAMMGKGYVKSESSSS</sequence>
<evidence type="ECO:0000313" key="1">
    <source>
        <dbReference type="EMBL" id="KAI9452460.1"/>
    </source>
</evidence>
<name>A0ACC0TYC4_9AGAM</name>
<dbReference type="EMBL" id="JAGFNK010000335">
    <property type="protein sequence ID" value="KAI9452460.1"/>
    <property type="molecule type" value="Genomic_DNA"/>
</dbReference>
<protein>
    <submittedName>
        <fullName evidence="1">Uncharacterized protein</fullName>
    </submittedName>
</protein>
<evidence type="ECO:0000313" key="2">
    <source>
        <dbReference type="Proteomes" id="UP001207468"/>
    </source>
</evidence>
<proteinExistence type="predicted"/>